<feature type="domain" description="DUF2062" evidence="2">
    <location>
        <begin position="5"/>
        <end position="144"/>
    </location>
</feature>
<keyword evidence="4" id="KW-1185">Reference proteome</keyword>
<reference evidence="3" key="1">
    <citation type="submission" date="2006-05" db="EMBL/GenBank/DDBJ databases">
        <title>Annotation of the draft genome assembly of Desulfuromonas acetoxidans DSM 684.</title>
        <authorList>
            <consortium name="US DOE Joint Genome Institute (JGI-ORNL)"/>
            <person name="Larimer F."/>
            <person name="Land M."/>
            <person name="Hauser L."/>
        </authorList>
    </citation>
    <scope>NUCLEOTIDE SEQUENCE [LARGE SCALE GENOMIC DNA]</scope>
    <source>
        <strain evidence="3">DSM 684</strain>
    </source>
</reference>
<dbReference type="EMBL" id="AAEW02000005">
    <property type="protein sequence ID" value="EAT16369.1"/>
    <property type="molecule type" value="Genomic_DNA"/>
</dbReference>
<proteinExistence type="predicted"/>
<evidence type="ECO:0000313" key="4">
    <source>
        <dbReference type="Proteomes" id="UP000005695"/>
    </source>
</evidence>
<keyword evidence="1" id="KW-1133">Transmembrane helix</keyword>
<dbReference type="InterPro" id="IPR018639">
    <property type="entry name" value="DUF2062"/>
</dbReference>
<organism evidence="3 4">
    <name type="scientific">Desulfuromonas acetoxidans (strain DSM 684 / 11070)</name>
    <dbReference type="NCBI Taxonomy" id="281689"/>
    <lineage>
        <taxon>Bacteria</taxon>
        <taxon>Pseudomonadati</taxon>
        <taxon>Thermodesulfobacteriota</taxon>
        <taxon>Desulfuromonadia</taxon>
        <taxon>Desulfuromonadales</taxon>
        <taxon>Desulfuromonadaceae</taxon>
        <taxon>Desulfuromonas</taxon>
    </lineage>
</organism>
<feature type="transmembrane region" description="Helical" evidence="1">
    <location>
        <begin position="23"/>
        <end position="53"/>
    </location>
</feature>
<reference evidence="3" key="2">
    <citation type="submission" date="2006-05" db="EMBL/GenBank/DDBJ databases">
        <title>Sequencing of the draft genome and assembly of Desulfuromonas acetoxidans DSM 684.</title>
        <authorList>
            <consortium name="US DOE Joint Genome Institute (JGI-PGF)"/>
            <person name="Copeland A."/>
            <person name="Lucas S."/>
            <person name="Lapidus A."/>
            <person name="Barry K."/>
            <person name="Detter J.C."/>
            <person name="Glavina del Rio T."/>
            <person name="Hammon N."/>
            <person name="Israni S."/>
            <person name="Dalin E."/>
            <person name="Tice H."/>
            <person name="Bruce D."/>
            <person name="Pitluck S."/>
            <person name="Richardson P."/>
        </authorList>
    </citation>
    <scope>NUCLEOTIDE SEQUENCE [LARGE SCALE GENOMIC DNA]</scope>
    <source>
        <strain evidence="3">DSM 684</strain>
    </source>
</reference>
<gene>
    <name evidence="3" type="ORF">Dace_1833</name>
</gene>
<feature type="transmembrane region" description="Helical" evidence="1">
    <location>
        <begin position="65"/>
        <end position="83"/>
    </location>
</feature>
<evidence type="ECO:0000259" key="2">
    <source>
        <dbReference type="Pfam" id="PF09835"/>
    </source>
</evidence>
<keyword evidence="1" id="KW-0812">Transmembrane</keyword>
<dbReference type="Proteomes" id="UP000005695">
    <property type="component" value="Unassembled WGS sequence"/>
</dbReference>
<keyword evidence="1" id="KW-0472">Membrane</keyword>
<dbReference type="RefSeq" id="WP_005998972.1">
    <property type="nucleotide sequence ID" value="NZ_AAEW02000005.1"/>
</dbReference>
<dbReference type="Pfam" id="PF09835">
    <property type="entry name" value="DUF2062"/>
    <property type="match status" value="1"/>
</dbReference>
<evidence type="ECO:0000256" key="1">
    <source>
        <dbReference type="SAM" id="Phobius"/>
    </source>
</evidence>
<dbReference type="AlphaFoldDB" id="Q1K1L9"/>
<accession>Q1K1L9</accession>
<dbReference type="OrthoDB" id="123362at2"/>
<feature type="transmembrane region" description="Helical" evidence="1">
    <location>
        <begin position="111"/>
        <end position="135"/>
    </location>
</feature>
<comment type="caution">
    <text evidence="3">The sequence shown here is derived from an EMBL/GenBank/DDBJ whole genome shotgun (WGS) entry which is preliminary data.</text>
</comment>
<protein>
    <recommendedName>
        <fullName evidence="2">DUF2062 domain-containing protein</fullName>
    </recommendedName>
</protein>
<name>Q1K1L9_DESA6</name>
<evidence type="ECO:0000313" key="3">
    <source>
        <dbReference type="EMBL" id="EAT16369.1"/>
    </source>
</evidence>
<sequence length="154" mass="17626">MWRSRLRQAVTRAFSQGLSTRKIALSISVGLMMGTMPLVWGSCVICLAVGWWWRLSHPLIQLVNYLLYPVQIALFFPFFYWGARLFGNPVSLNREFVAQLFDAPLAGLEQLWLVNLQALVLWGGINLALFPLSYLATRTLLHRFRPDSVKTMVL</sequence>